<accession>A0A838BV97</accession>
<protein>
    <recommendedName>
        <fullName evidence="3 11">DNA-directed RNA polymerase subunit omega</fullName>
        <shortName evidence="11">RNAP omega subunit</shortName>
        <ecNumber evidence="2 11">2.7.7.6</ecNumber>
    </recommendedName>
    <alternativeName>
        <fullName evidence="9 11">RNA polymerase omega subunit</fullName>
    </alternativeName>
    <alternativeName>
        <fullName evidence="8 11">Transcriptase subunit omega</fullName>
    </alternativeName>
</protein>
<comment type="catalytic activity">
    <reaction evidence="10 11">
        <text>RNA(n) + a ribonucleoside 5'-triphosphate = RNA(n+1) + diphosphate</text>
        <dbReference type="Rhea" id="RHEA:21248"/>
        <dbReference type="Rhea" id="RHEA-COMP:14527"/>
        <dbReference type="Rhea" id="RHEA-COMP:17342"/>
        <dbReference type="ChEBI" id="CHEBI:33019"/>
        <dbReference type="ChEBI" id="CHEBI:61557"/>
        <dbReference type="ChEBI" id="CHEBI:140395"/>
        <dbReference type="EC" id="2.7.7.6"/>
    </reaction>
</comment>
<dbReference type="GO" id="GO:0000428">
    <property type="term" value="C:DNA-directed RNA polymerase complex"/>
    <property type="evidence" value="ECO:0007669"/>
    <property type="project" value="UniProtKB-KW"/>
</dbReference>
<evidence type="ECO:0000256" key="3">
    <source>
        <dbReference type="ARBA" id="ARBA00013725"/>
    </source>
</evidence>
<dbReference type="InterPro" id="IPR036161">
    <property type="entry name" value="RPB6/omega-like_sf"/>
</dbReference>
<dbReference type="AlphaFoldDB" id="A0A838BV97"/>
<evidence type="ECO:0000256" key="7">
    <source>
        <dbReference type="ARBA" id="ARBA00023163"/>
    </source>
</evidence>
<dbReference type="NCBIfam" id="TIGR00690">
    <property type="entry name" value="rpoZ"/>
    <property type="match status" value="1"/>
</dbReference>
<name>A0A838BV97_9HYPH</name>
<evidence type="ECO:0000256" key="2">
    <source>
        <dbReference type="ARBA" id="ARBA00012418"/>
    </source>
</evidence>
<dbReference type="Proteomes" id="UP000572984">
    <property type="component" value="Unassembled WGS sequence"/>
</dbReference>
<dbReference type="SMART" id="SM01409">
    <property type="entry name" value="RNA_pol_Rpb6"/>
    <property type="match status" value="1"/>
</dbReference>
<keyword evidence="7 11" id="KW-0804">Transcription</keyword>
<evidence type="ECO:0000256" key="6">
    <source>
        <dbReference type="ARBA" id="ARBA00022695"/>
    </source>
</evidence>
<evidence type="ECO:0000313" key="13">
    <source>
        <dbReference type="EMBL" id="MBA1158969.1"/>
    </source>
</evidence>
<dbReference type="GO" id="GO:0003899">
    <property type="term" value="F:DNA-directed RNA polymerase activity"/>
    <property type="evidence" value="ECO:0007669"/>
    <property type="project" value="UniProtKB-UniRule"/>
</dbReference>
<keyword evidence="5 11" id="KW-0808">Transferase</keyword>
<dbReference type="InterPro" id="IPR006110">
    <property type="entry name" value="Pol_omega/Rpo6/RPB6"/>
</dbReference>
<feature type="region of interest" description="Disordered" evidence="12">
    <location>
        <begin position="83"/>
        <end position="114"/>
    </location>
</feature>
<evidence type="ECO:0000256" key="1">
    <source>
        <dbReference type="ARBA" id="ARBA00006711"/>
    </source>
</evidence>
<evidence type="ECO:0000256" key="10">
    <source>
        <dbReference type="ARBA" id="ARBA00048552"/>
    </source>
</evidence>
<gene>
    <name evidence="11" type="primary">rpoZ</name>
    <name evidence="13" type="ORF">H0S73_22995</name>
</gene>
<evidence type="ECO:0000256" key="12">
    <source>
        <dbReference type="SAM" id="MobiDB-lite"/>
    </source>
</evidence>
<dbReference type="PANTHER" id="PTHR34476:SF1">
    <property type="entry name" value="DNA-DIRECTED RNA POLYMERASE SUBUNIT OMEGA"/>
    <property type="match status" value="1"/>
</dbReference>
<dbReference type="PANTHER" id="PTHR34476">
    <property type="entry name" value="DNA-DIRECTED RNA POLYMERASE SUBUNIT OMEGA"/>
    <property type="match status" value="1"/>
</dbReference>
<organism evidence="13 14">
    <name type="scientific">Microvirga mediterraneensis</name>
    <dbReference type="NCBI Taxonomy" id="2754695"/>
    <lineage>
        <taxon>Bacteria</taxon>
        <taxon>Pseudomonadati</taxon>
        <taxon>Pseudomonadota</taxon>
        <taxon>Alphaproteobacteria</taxon>
        <taxon>Hyphomicrobiales</taxon>
        <taxon>Methylobacteriaceae</taxon>
        <taxon>Microvirga</taxon>
    </lineage>
</organism>
<dbReference type="Gene3D" id="3.90.940.10">
    <property type="match status" value="1"/>
</dbReference>
<comment type="similarity">
    <text evidence="1 11">Belongs to the RNA polymerase subunit omega family.</text>
</comment>
<keyword evidence="6 11" id="KW-0548">Nucleotidyltransferase</keyword>
<dbReference type="EC" id="2.7.7.6" evidence="2 11"/>
<keyword evidence="4 11" id="KW-0240">DNA-directed RNA polymerase</keyword>
<evidence type="ECO:0000256" key="5">
    <source>
        <dbReference type="ARBA" id="ARBA00022679"/>
    </source>
</evidence>
<sequence length="114" mass="12431">MARITTVDCERVVPNRFELVLLASYRAHELWNGAEPKVAALGEKPTVLALREIAAERIDPASLRQQLVNRFMQADIDPIEFHKPSIPELAPASPSGGTPDEPLEGSAPAPVHCQ</sequence>
<dbReference type="GO" id="GO:0003677">
    <property type="term" value="F:DNA binding"/>
    <property type="evidence" value="ECO:0007669"/>
    <property type="project" value="UniProtKB-UniRule"/>
</dbReference>
<evidence type="ECO:0000256" key="8">
    <source>
        <dbReference type="ARBA" id="ARBA00029924"/>
    </source>
</evidence>
<dbReference type="GO" id="GO:0006351">
    <property type="term" value="P:DNA-templated transcription"/>
    <property type="evidence" value="ECO:0007669"/>
    <property type="project" value="UniProtKB-UniRule"/>
</dbReference>
<dbReference type="RefSeq" id="WP_181054557.1">
    <property type="nucleotide sequence ID" value="NZ_JACDXJ010000002.1"/>
</dbReference>
<comment type="function">
    <text evidence="11">Promotes RNA polymerase assembly. Latches the N- and C-terminal regions of the beta' subunit thereby facilitating its interaction with the beta and alpha subunits.</text>
</comment>
<dbReference type="EMBL" id="JACDXJ010000002">
    <property type="protein sequence ID" value="MBA1158969.1"/>
    <property type="molecule type" value="Genomic_DNA"/>
</dbReference>
<comment type="caution">
    <text evidence="13">The sequence shown here is derived from an EMBL/GenBank/DDBJ whole genome shotgun (WGS) entry which is preliminary data.</text>
</comment>
<dbReference type="HAMAP" id="MF_00366">
    <property type="entry name" value="RNApol_bact_RpoZ"/>
    <property type="match status" value="1"/>
</dbReference>
<comment type="subunit">
    <text evidence="11">The RNAP catalytic core consists of 2 alpha, 1 beta, 1 beta' and 1 omega subunit. When a sigma factor is associated with the core the holoenzyme is formed, which can initiate transcription.</text>
</comment>
<proteinExistence type="inferred from homology"/>
<reference evidence="13 14" key="1">
    <citation type="submission" date="2020-07" db="EMBL/GenBank/DDBJ databases">
        <title>Draft genome and description of Microvirga mediterraneensis Marseille-Q2068 sp. nov.</title>
        <authorList>
            <person name="Boxberger M."/>
        </authorList>
    </citation>
    <scope>NUCLEOTIDE SEQUENCE [LARGE SCALE GENOMIC DNA]</scope>
    <source>
        <strain evidence="13 14">Marseille-Q2068</strain>
    </source>
</reference>
<keyword evidence="14" id="KW-1185">Reference proteome</keyword>
<dbReference type="Pfam" id="PF01192">
    <property type="entry name" value="RNA_pol_Rpb6"/>
    <property type="match status" value="1"/>
</dbReference>
<dbReference type="SUPFAM" id="SSF63562">
    <property type="entry name" value="RPB6/omega subunit-like"/>
    <property type="match status" value="1"/>
</dbReference>
<evidence type="ECO:0000256" key="9">
    <source>
        <dbReference type="ARBA" id="ARBA00030998"/>
    </source>
</evidence>
<dbReference type="InterPro" id="IPR003716">
    <property type="entry name" value="DNA-dir_RNA_pol_omega"/>
</dbReference>
<evidence type="ECO:0000313" key="14">
    <source>
        <dbReference type="Proteomes" id="UP000572984"/>
    </source>
</evidence>
<evidence type="ECO:0000256" key="4">
    <source>
        <dbReference type="ARBA" id="ARBA00022478"/>
    </source>
</evidence>
<evidence type="ECO:0000256" key="11">
    <source>
        <dbReference type="HAMAP-Rule" id="MF_00366"/>
    </source>
</evidence>